<accession>A0A1X9SNR4</accession>
<keyword evidence="7" id="KW-0687">Ribonucleoprotein</keyword>
<evidence type="ECO:0000313" key="7">
    <source>
        <dbReference type="EMBL" id="ARQ97876.1"/>
    </source>
</evidence>
<feature type="binding site" evidence="6">
    <location>
        <position position="165"/>
    </location>
    <ligand>
        <name>S-adenosyl-L-methionine</name>
        <dbReference type="ChEBI" id="CHEBI:59789"/>
    </ligand>
</feature>
<feature type="binding site" evidence="6">
    <location>
        <position position="144"/>
    </location>
    <ligand>
        <name>S-adenosyl-L-methionine</name>
        <dbReference type="ChEBI" id="CHEBI:59789"/>
    </ligand>
</feature>
<dbReference type="Pfam" id="PF06325">
    <property type="entry name" value="PrmA"/>
    <property type="match status" value="1"/>
</dbReference>
<keyword evidence="2 6" id="KW-0963">Cytoplasm</keyword>
<dbReference type="PANTHER" id="PTHR43648:SF1">
    <property type="entry name" value="ELECTRON TRANSFER FLAVOPROTEIN BETA SUBUNIT LYSINE METHYLTRANSFERASE"/>
    <property type="match status" value="1"/>
</dbReference>
<dbReference type="GO" id="GO:0032259">
    <property type="term" value="P:methylation"/>
    <property type="evidence" value="ECO:0007669"/>
    <property type="project" value="UniProtKB-KW"/>
</dbReference>
<organism evidence="7 8">
    <name type="scientific">Campylobacter lanienae NCTC 13004</name>
    <dbReference type="NCBI Taxonomy" id="1031753"/>
    <lineage>
        <taxon>Bacteria</taxon>
        <taxon>Pseudomonadati</taxon>
        <taxon>Campylobacterota</taxon>
        <taxon>Epsilonproteobacteria</taxon>
        <taxon>Campylobacterales</taxon>
        <taxon>Campylobacteraceae</taxon>
        <taxon>Campylobacter</taxon>
    </lineage>
</organism>
<dbReference type="NCBIfam" id="NF001786">
    <property type="entry name" value="PRK00517.2-4"/>
    <property type="match status" value="1"/>
</dbReference>
<evidence type="ECO:0000256" key="3">
    <source>
        <dbReference type="ARBA" id="ARBA00022603"/>
    </source>
</evidence>
<evidence type="ECO:0000256" key="4">
    <source>
        <dbReference type="ARBA" id="ARBA00022679"/>
    </source>
</evidence>
<dbReference type="GO" id="GO:0005737">
    <property type="term" value="C:cytoplasm"/>
    <property type="evidence" value="ECO:0007669"/>
    <property type="project" value="UniProtKB-SubCell"/>
</dbReference>
<dbReference type="RefSeq" id="WP_100590810.1">
    <property type="nucleotide sequence ID" value="NZ_CP015578.1"/>
</dbReference>
<dbReference type="GO" id="GO:0016279">
    <property type="term" value="F:protein-lysine N-methyltransferase activity"/>
    <property type="evidence" value="ECO:0007669"/>
    <property type="project" value="RHEA"/>
</dbReference>
<evidence type="ECO:0000256" key="2">
    <source>
        <dbReference type="ARBA" id="ARBA00022490"/>
    </source>
</evidence>
<comment type="similarity">
    <text evidence="1 6">Belongs to the methyltransferase superfamily. PrmA family.</text>
</comment>
<dbReference type="EC" id="2.1.1.-" evidence="6"/>
<dbReference type="CDD" id="cd02440">
    <property type="entry name" value="AdoMet_MTases"/>
    <property type="match status" value="1"/>
</dbReference>
<keyword evidence="7" id="KW-0689">Ribosomal protein</keyword>
<dbReference type="Gene3D" id="3.40.50.150">
    <property type="entry name" value="Vaccinia Virus protein VP39"/>
    <property type="match status" value="1"/>
</dbReference>
<evidence type="ECO:0000256" key="6">
    <source>
        <dbReference type="HAMAP-Rule" id="MF_00735"/>
    </source>
</evidence>
<proteinExistence type="inferred from homology"/>
<comment type="subcellular location">
    <subcellularLocation>
        <location evidence="6">Cytoplasm</location>
    </subcellularLocation>
</comment>
<keyword evidence="3 6" id="KW-0489">Methyltransferase</keyword>
<dbReference type="EMBL" id="CP015578">
    <property type="protein sequence ID" value="ARQ97876.1"/>
    <property type="molecule type" value="Genomic_DNA"/>
</dbReference>
<comment type="catalytic activity">
    <reaction evidence="6">
        <text>L-lysyl-[protein] + 3 S-adenosyl-L-methionine = N(6),N(6),N(6)-trimethyl-L-lysyl-[protein] + 3 S-adenosyl-L-homocysteine + 3 H(+)</text>
        <dbReference type="Rhea" id="RHEA:54192"/>
        <dbReference type="Rhea" id="RHEA-COMP:9752"/>
        <dbReference type="Rhea" id="RHEA-COMP:13826"/>
        <dbReference type="ChEBI" id="CHEBI:15378"/>
        <dbReference type="ChEBI" id="CHEBI:29969"/>
        <dbReference type="ChEBI" id="CHEBI:57856"/>
        <dbReference type="ChEBI" id="CHEBI:59789"/>
        <dbReference type="ChEBI" id="CHEBI:61961"/>
    </reaction>
</comment>
<dbReference type="PANTHER" id="PTHR43648">
    <property type="entry name" value="ELECTRON TRANSFER FLAVOPROTEIN BETA SUBUNIT LYSINE METHYLTRANSFERASE"/>
    <property type="match status" value="1"/>
</dbReference>
<keyword evidence="5 6" id="KW-0949">S-adenosyl-L-methionine</keyword>
<dbReference type="InterPro" id="IPR050078">
    <property type="entry name" value="Ribosomal_L11_MeTrfase_PrmA"/>
</dbReference>
<evidence type="ECO:0000256" key="1">
    <source>
        <dbReference type="ARBA" id="ARBA00009741"/>
    </source>
</evidence>
<dbReference type="GeneID" id="46921619"/>
<dbReference type="HAMAP" id="MF_00735">
    <property type="entry name" value="Methyltr_PrmA"/>
    <property type="match status" value="1"/>
</dbReference>
<dbReference type="AlphaFoldDB" id="A0A1X9SNR4"/>
<sequence>MKDKYYELRVLSSQIEPLKDLIFEFGFTCIEEIDNGFIIRDEEDLNHIKWGLEEFASRLGCDISTDLIIKDNIDWINEYKKGVTPVIAGDFYIRPSWEKPKSRLIDIIIDPALAFGSGHHESTNSCLKLISKYSKEYKDALDVGCGSGILSIAMAKLGLSVYSCDTDELAVQSTIDNAQKNMVSIKQIWVGSVTDSKDRYDVVVANIIADVILFLANDLKSKVKSGGIIILSGILTKYKSRITNVFSDFELVENLTQNEWESFVFKNQGK</sequence>
<keyword evidence="4 6" id="KW-0808">Transferase</keyword>
<evidence type="ECO:0000313" key="8">
    <source>
        <dbReference type="Proteomes" id="UP000202031"/>
    </source>
</evidence>
<dbReference type="Proteomes" id="UP000202031">
    <property type="component" value="Chromosome"/>
</dbReference>
<dbReference type="GO" id="GO:0005840">
    <property type="term" value="C:ribosome"/>
    <property type="evidence" value="ECO:0007669"/>
    <property type="project" value="UniProtKB-KW"/>
</dbReference>
<name>A0A1X9SNR4_9BACT</name>
<dbReference type="KEGG" id="clx:CLAN_1150"/>
<dbReference type="InterPro" id="IPR029063">
    <property type="entry name" value="SAM-dependent_MTases_sf"/>
</dbReference>
<feature type="binding site" evidence="6">
    <location>
        <position position="123"/>
    </location>
    <ligand>
        <name>S-adenosyl-L-methionine</name>
        <dbReference type="ChEBI" id="CHEBI:59789"/>
    </ligand>
</feature>
<evidence type="ECO:0000256" key="5">
    <source>
        <dbReference type="ARBA" id="ARBA00022691"/>
    </source>
</evidence>
<protein>
    <recommendedName>
        <fullName evidence="6">Ribosomal protein L11 methyltransferase</fullName>
        <shortName evidence="6">L11 Mtase</shortName>
        <ecNumber evidence="6">2.1.1.-</ecNumber>
    </recommendedName>
</protein>
<gene>
    <name evidence="6 7" type="primary">prmA</name>
    <name evidence="7" type="ORF">CLAN_1150</name>
</gene>
<comment type="function">
    <text evidence="6">Methylates ribosomal protein L11.</text>
</comment>
<reference evidence="8" key="2">
    <citation type="journal article" date="2017" name="Genome Biol. Evol.">
        <title>Comparative genomic analysis identifies a Campylobacter clade deficient in selenium metabolism.</title>
        <authorList>
            <person name="Miller W.G."/>
            <person name="Yee E."/>
            <person name="Lopes B.S."/>
            <person name="Chapman M.H."/>
            <person name="Huynh S."/>
            <person name="Bono J.L."/>
            <person name="Parker C.T."/>
            <person name="Strachan N.J.C."/>
            <person name="Forbes K.J."/>
        </authorList>
    </citation>
    <scope>NUCLEOTIDE SEQUENCE [LARGE SCALE GENOMIC DNA]</scope>
    <source>
        <strain evidence="8">NCTC 13004</strain>
    </source>
</reference>
<dbReference type="InterPro" id="IPR004498">
    <property type="entry name" value="Ribosomal_PrmA_MeTrfase"/>
</dbReference>
<dbReference type="SUPFAM" id="SSF53335">
    <property type="entry name" value="S-adenosyl-L-methionine-dependent methyltransferases"/>
    <property type="match status" value="1"/>
</dbReference>
<feature type="binding site" evidence="6">
    <location>
        <position position="206"/>
    </location>
    <ligand>
        <name>S-adenosyl-L-methionine</name>
        <dbReference type="ChEBI" id="CHEBI:59789"/>
    </ligand>
</feature>
<dbReference type="NCBIfam" id="TIGR00406">
    <property type="entry name" value="prmA"/>
    <property type="match status" value="1"/>
</dbReference>
<reference evidence="8" key="1">
    <citation type="journal article" date="2017" name="Genome Biol. Evol.">
        <title>Comparative Genomic Analysis Identifies a Campylobacter Clade Deficient in Selenium Metabolism.</title>
        <authorList>
            <person name="Miller W.G."/>
            <person name="Yee E."/>
            <person name="Lopes B.S."/>
            <person name="Chapman M.H."/>
            <person name="Huynh S."/>
            <person name="Bono J.L."/>
            <person name="Parker C.T."/>
            <person name="Strachan N.J.C."/>
            <person name="Forbes K.J."/>
        </authorList>
    </citation>
    <scope>NUCLEOTIDE SEQUENCE [LARGE SCALE GENOMIC DNA]</scope>
    <source>
        <strain evidence="8">NCTC 13004</strain>
    </source>
</reference>